<dbReference type="RefSeq" id="WP_160778388.1">
    <property type="nucleotide sequence ID" value="NZ_BAAAZF010000001.1"/>
</dbReference>
<name>A0A845B3V5_9SPHN</name>
<feature type="active site" description="Proton acceptor" evidence="2">
    <location>
        <position position="135"/>
    </location>
</feature>
<dbReference type="Pfam" id="PF17836">
    <property type="entry name" value="PglD_N"/>
    <property type="match status" value="1"/>
</dbReference>
<gene>
    <name evidence="5" type="ORF">GRI94_03515</name>
    <name evidence="6" type="ORF">GRI94_17605</name>
</gene>
<dbReference type="SUPFAM" id="SSF51161">
    <property type="entry name" value="Trimeric LpxA-like enzymes"/>
    <property type="match status" value="1"/>
</dbReference>
<dbReference type="PANTHER" id="PTHR43300">
    <property type="entry name" value="ACETYLTRANSFERASE"/>
    <property type="match status" value="1"/>
</dbReference>
<dbReference type="PANTHER" id="PTHR43300:SF7">
    <property type="entry name" value="UDP-N-ACETYLBACILLOSAMINE N-ACETYLTRANSFERASE"/>
    <property type="match status" value="1"/>
</dbReference>
<reference evidence="6 7" key="1">
    <citation type="submission" date="2019-12" db="EMBL/GenBank/DDBJ databases">
        <title>Genomic-based taxomic classification of the family Erythrobacteraceae.</title>
        <authorList>
            <person name="Xu L."/>
        </authorList>
    </citation>
    <scope>NUCLEOTIDE SEQUENCE [LARGE SCALE GENOMIC DNA]</scope>
    <source>
        <strain evidence="6 7">JCM 16677</strain>
    </source>
</reference>
<dbReference type="Gene3D" id="2.160.10.10">
    <property type="entry name" value="Hexapeptide repeat proteins"/>
    <property type="match status" value="1"/>
</dbReference>
<dbReference type="Proteomes" id="UP000446786">
    <property type="component" value="Unassembled WGS sequence"/>
</dbReference>
<dbReference type="InterPro" id="IPR050179">
    <property type="entry name" value="Trans_hexapeptide_repeat"/>
</dbReference>
<dbReference type="OrthoDB" id="9815592at2"/>
<feature type="binding site" evidence="3">
    <location>
        <position position="65"/>
    </location>
    <ligand>
        <name>substrate</name>
    </ligand>
</feature>
<dbReference type="InterPro" id="IPR041561">
    <property type="entry name" value="PglD_N"/>
</dbReference>
<feature type="site" description="Increases basicity of active site His" evidence="2">
    <location>
        <position position="136"/>
    </location>
</feature>
<organism evidence="6 7">
    <name type="scientific">Parerythrobacter jejuensis</name>
    <dbReference type="NCBI Taxonomy" id="795812"/>
    <lineage>
        <taxon>Bacteria</taxon>
        <taxon>Pseudomonadati</taxon>
        <taxon>Pseudomonadota</taxon>
        <taxon>Alphaproteobacteria</taxon>
        <taxon>Sphingomonadales</taxon>
        <taxon>Erythrobacteraceae</taxon>
        <taxon>Parerythrobacter</taxon>
    </lineage>
</organism>
<evidence type="ECO:0000256" key="1">
    <source>
        <dbReference type="ARBA" id="ARBA00007274"/>
    </source>
</evidence>
<evidence type="ECO:0000313" key="7">
    <source>
        <dbReference type="Proteomes" id="UP000446786"/>
    </source>
</evidence>
<evidence type="ECO:0000259" key="4">
    <source>
        <dbReference type="Pfam" id="PF17836"/>
    </source>
</evidence>
<dbReference type="EMBL" id="WTYE01000001">
    <property type="protein sequence ID" value="MXP33648.1"/>
    <property type="molecule type" value="Genomic_DNA"/>
</dbReference>
<evidence type="ECO:0000313" key="6">
    <source>
        <dbReference type="EMBL" id="MXP33648.1"/>
    </source>
</evidence>
<accession>A0A845B3V5</accession>
<evidence type="ECO:0000256" key="2">
    <source>
        <dbReference type="PIRSR" id="PIRSR620019-1"/>
    </source>
</evidence>
<evidence type="ECO:0000256" key="3">
    <source>
        <dbReference type="PIRSR" id="PIRSR620019-2"/>
    </source>
</evidence>
<comment type="caution">
    <text evidence="6">The sequence shown here is derived from an EMBL/GenBank/DDBJ whole genome shotgun (WGS) entry which is preliminary data.</text>
</comment>
<dbReference type="CDD" id="cd03360">
    <property type="entry name" value="LbH_AT_putative"/>
    <property type="match status" value="1"/>
</dbReference>
<comment type="similarity">
    <text evidence="1">Belongs to the transferase hexapeptide repeat family.</text>
</comment>
<keyword evidence="7" id="KW-1185">Reference proteome</keyword>
<dbReference type="InterPro" id="IPR020019">
    <property type="entry name" value="AcTrfase_PglD-like"/>
</dbReference>
<dbReference type="EMBL" id="WTYE01000001">
    <property type="protein sequence ID" value="MXP30888.1"/>
    <property type="molecule type" value="Genomic_DNA"/>
</dbReference>
<evidence type="ECO:0000313" key="5">
    <source>
        <dbReference type="EMBL" id="MXP30888.1"/>
    </source>
</evidence>
<dbReference type="InterPro" id="IPR011004">
    <property type="entry name" value="Trimer_LpxA-like_sf"/>
</dbReference>
<sequence>MSDLFILGTGGQARDIAEIAFRLDWRPIFVTRDQAEIESWQGSDEIALEDQVVTKGDAAFAIGIGDNQTRRLAANKYRQQLRFPALIDPDSSLARGMFDMLSKTAGTVVFPGVRVMGGCKIGDFCTLNLNATVSHDCVLDDFVNLSPGAHLAGNVFVAEGAWVGMGVVVNQGTDASPRQIGAWSVVGSGAAVVHDVRPRATSVGVPAKEKLL</sequence>
<proteinExistence type="inferred from homology"/>
<protein>
    <recommendedName>
        <fullName evidence="4">PglD N-terminal domain-containing protein</fullName>
    </recommendedName>
</protein>
<feature type="domain" description="PglD N-terminal" evidence="4">
    <location>
        <begin position="3"/>
        <end position="76"/>
    </location>
</feature>
<dbReference type="AlphaFoldDB" id="A0A845B3V5"/>
<dbReference type="Gene3D" id="3.40.50.20">
    <property type="match status" value="1"/>
</dbReference>